<evidence type="ECO:0000259" key="1">
    <source>
        <dbReference type="Pfam" id="PF00144"/>
    </source>
</evidence>
<dbReference type="EMBL" id="CP029189">
    <property type="protein sequence ID" value="QES54743.1"/>
    <property type="molecule type" value="Genomic_DNA"/>
</dbReference>
<sequence length="470" mass="49684">MSPETSSEDNGTRQDDLSAFVAATAEEFGIPGVCVGILVDGQETVASYGVTNLDHPQPVDADTLFPLASVTKTFTATALMRLVAEGRVELDAPVRRYVPELELADEDAARRITVLNLLDHTAGLEWNLVFTGDEADTLAGFVAHLPELPLIAPPGTRASYSQAGYNLAGRIVETVTGLPFEKAMAQLLLEPAGLTNTFFDLDEVMVRRFAVGHTPDGDDEQLRPARPWASWRAGARGNNPGGGISSSVSDLLRWARFHLGTGEGVLPAEALRHMTEQSVELNAGPLGDGVGIGWFLREVDGVRTIGHGGSGNGQAAELLIVPGRDFAVVSLANAGPHGHLFNQAVVRWTLERHLGAVERDPEPVAYDGTRAREVAGRYAIDAMNLDVADDGTRLTLAVEIKPEIRAAADADMPADLPPAAIGFLSPGGDEYVVTEGGLTGQHGRFNRDAGGAVVGIDLAGRLFGRVPAAS</sequence>
<protein>
    <submittedName>
        <fullName evidence="2">Serine hydrolase</fullName>
    </submittedName>
</protein>
<accession>A0A5P2DJ08</accession>
<dbReference type="GO" id="GO:0016787">
    <property type="term" value="F:hydrolase activity"/>
    <property type="evidence" value="ECO:0007669"/>
    <property type="project" value="UniProtKB-KW"/>
</dbReference>
<name>A0A5P2DJ08_STRVZ</name>
<evidence type="ECO:0000313" key="3">
    <source>
        <dbReference type="Proteomes" id="UP000324101"/>
    </source>
</evidence>
<gene>
    <name evidence="2" type="ORF">DEJ51_11330</name>
</gene>
<dbReference type="InterPro" id="IPR050789">
    <property type="entry name" value="Diverse_Enzym_Activities"/>
</dbReference>
<dbReference type="PANTHER" id="PTHR43283">
    <property type="entry name" value="BETA-LACTAMASE-RELATED"/>
    <property type="match status" value="1"/>
</dbReference>
<reference evidence="2 3" key="1">
    <citation type="submission" date="2018-05" db="EMBL/GenBank/DDBJ databases">
        <title>Streptomyces venezuelae.</title>
        <authorList>
            <person name="Kim W."/>
            <person name="Lee N."/>
            <person name="Cho B.-K."/>
        </authorList>
    </citation>
    <scope>NUCLEOTIDE SEQUENCE [LARGE SCALE GENOMIC DNA]</scope>
    <source>
        <strain evidence="2 3">ATCC 21018</strain>
    </source>
</reference>
<dbReference type="OrthoDB" id="262125at2"/>
<dbReference type="Gene3D" id="3.40.710.10">
    <property type="entry name" value="DD-peptidase/beta-lactamase superfamily"/>
    <property type="match status" value="1"/>
</dbReference>
<dbReference type="RefSeq" id="WP_150257485.1">
    <property type="nucleotide sequence ID" value="NZ_CP029189.1"/>
</dbReference>
<dbReference type="PANTHER" id="PTHR43283:SF3">
    <property type="entry name" value="BETA-LACTAMASE FAMILY PROTEIN (AFU_ORTHOLOGUE AFUA_5G07500)"/>
    <property type="match status" value="1"/>
</dbReference>
<feature type="domain" description="Beta-lactamase-related" evidence="1">
    <location>
        <begin position="20"/>
        <end position="336"/>
    </location>
</feature>
<keyword evidence="2" id="KW-0378">Hydrolase</keyword>
<organism evidence="2 3">
    <name type="scientific">Streptomyces venezuelae</name>
    <dbReference type="NCBI Taxonomy" id="54571"/>
    <lineage>
        <taxon>Bacteria</taxon>
        <taxon>Bacillati</taxon>
        <taxon>Actinomycetota</taxon>
        <taxon>Actinomycetes</taxon>
        <taxon>Kitasatosporales</taxon>
        <taxon>Streptomycetaceae</taxon>
        <taxon>Streptomyces</taxon>
    </lineage>
</organism>
<proteinExistence type="predicted"/>
<dbReference type="SUPFAM" id="SSF56601">
    <property type="entry name" value="beta-lactamase/transpeptidase-like"/>
    <property type="match status" value="1"/>
</dbReference>
<dbReference type="InterPro" id="IPR001466">
    <property type="entry name" value="Beta-lactam-related"/>
</dbReference>
<dbReference type="Pfam" id="PF00144">
    <property type="entry name" value="Beta-lactamase"/>
    <property type="match status" value="1"/>
</dbReference>
<dbReference type="AlphaFoldDB" id="A0A5P2DJ08"/>
<dbReference type="Proteomes" id="UP000324101">
    <property type="component" value="Chromosome"/>
</dbReference>
<dbReference type="InterPro" id="IPR012338">
    <property type="entry name" value="Beta-lactam/transpept-like"/>
</dbReference>
<evidence type="ECO:0000313" key="2">
    <source>
        <dbReference type="EMBL" id="QES54743.1"/>
    </source>
</evidence>